<accession>A0ABT5X178</accession>
<protein>
    <submittedName>
        <fullName evidence="2">PIN-like domain-containing protein</fullName>
    </submittedName>
</protein>
<dbReference type="Pfam" id="PF18476">
    <property type="entry name" value="PIN_8"/>
    <property type="match status" value="1"/>
</dbReference>
<keyword evidence="3" id="KW-1185">Reference proteome</keyword>
<evidence type="ECO:0000313" key="3">
    <source>
        <dbReference type="Proteomes" id="UP001147148"/>
    </source>
</evidence>
<feature type="domain" description="PIN like" evidence="1">
    <location>
        <begin position="1"/>
        <end position="197"/>
    </location>
</feature>
<organism evidence="2 3">
    <name type="scientific">Vagococcus proximus</name>
    <dbReference type="NCBI Taxonomy" id="2991417"/>
    <lineage>
        <taxon>Bacteria</taxon>
        <taxon>Bacillati</taxon>
        <taxon>Bacillota</taxon>
        <taxon>Bacilli</taxon>
        <taxon>Lactobacillales</taxon>
        <taxon>Enterococcaceae</taxon>
        <taxon>Vagococcus</taxon>
    </lineage>
</organism>
<evidence type="ECO:0000259" key="1">
    <source>
        <dbReference type="Pfam" id="PF18476"/>
    </source>
</evidence>
<gene>
    <name evidence="2" type="ORF">OL233_05095</name>
</gene>
<evidence type="ECO:0000313" key="2">
    <source>
        <dbReference type="EMBL" id="MDF0479659.1"/>
    </source>
</evidence>
<dbReference type="Proteomes" id="UP001147148">
    <property type="component" value="Unassembled WGS sequence"/>
</dbReference>
<sequence length="398" mass="47101">MEALEKVKNNIYIPYLVALEFNFQKSSLKKRKIKNIQKYKDEVRSSLGKIKNMISPGELIDESEEEEFTEEMLSLTDKFSEELMGLVDSKIKSVITEEESDIYDRLINLIEGSIGEKYTQEWIDVVEKEGQERYSKKIPPGFDDSSKENEEDAIRYYDNIKYQRKFGDLLIWKEIIDYTKIGNESGRKVIYVTNDGRSKRKSDLLYKVNDLVVGPSIYLMNELCRESDKQLYIVSNLRFIQLVNDLSETEVDKLKTSSETLYRIKFPSDYMEQAIKDIEELNKRDDGFVHRINDEGYLERKQIIDEDVLKQRINDDILKQRINDDILKQIINNDILKQRINDDILKQIIDEDVLKQRINKDAFKQIIDDDIFKQKINKNTFKHYKNILAENKYISDEE</sequence>
<dbReference type="RefSeq" id="WP_275471451.1">
    <property type="nucleotide sequence ID" value="NZ_JAPDSH010000003.1"/>
</dbReference>
<proteinExistence type="predicted"/>
<dbReference type="EMBL" id="JAPDSH010000003">
    <property type="protein sequence ID" value="MDF0479659.1"/>
    <property type="molecule type" value="Genomic_DNA"/>
</dbReference>
<name>A0ABT5X178_9ENTE</name>
<reference evidence="2" key="1">
    <citation type="submission" date="2022-10" db="EMBL/GenBank/DDBJ databases">
        <title>Vagococcus sp. isolated from poultry meat.</title>
        <authorList>
            <person name="Johansson P."/>
            <person name="Bjorkroth J."/>
        </authorList>
    </citation>
    <scope>NUCLEOTIDE SEQUENCE</scope>
    <source>
        <strain evidence="2">PNs007</strain>
    </source>
</reference>
<comment type="caution">
    <text evidence="2">The sequence shown here is derived from an EMBL/GenBank/DDBJ whole genome shotgun (WGS) entry which is preliminary data.</text>
</comment>
<dbReference type="InterPro" id="IPR041578">
    <property type="entry name" value="PIN_8"/>
</dbReference>